<organism evidence="1">
    <name type="scientific">Panstrongylus lignarius</name>
    <dbReference type="NCBI Taxonomy" id="156445"/>
    <lineage>
        <taxon>Eukaryota</taxon>
        <taxon>Metazoa</taxon>
        <taxon>Ecdysozoa</taxon>
        <taxon>Arthropoda</taxon>
        <taxon>Hexapoda</taxon>
        <taxon>Insecta</taxon>
        <taxon>Pterygota</taxon>
        <taxon>Neoptera</taxon>
        <taxon>Paraneoptera</taxon>
        <taxon>Hemiptera</taxon>
        <taxon>Heteroptera</taxon>
        <taxon>Panheteroptera</taxon>
        <taxon>Cimicomorpha</taxon>
        <taxon>Reduviidae</taxon>
        <taxon>Triatominae</taxon>
        <taxon>Panstrongylus</taxon>
    </lineage>
</organism>
<sequence>MGCITKKVTVFLLKKNKILLFINFALCLKLPILIDCCKPSFCAYLISFLGFGIKIFSRKESMPWIGTNGIRIRC</sequence>
<accession>A0A224XTN3</accession>
<dbReference type="AlphaFoldDB" id="A0A224XTN3"/>
<name>A0A224XTN3_9HEMI</name>
<reference evidence="1" key="1">
    <citation type="journal article" date="2018" name="PLoS Negl. Trop. Dis.">
        <title>An insight into the salivary gland and fat body transcriptome of Panstrongylus lignarius (Hemiptera: Heteroptera), the main vector of Chagas disease in Peru.</title>
        <authorList>
            <person name="Nevoa J.C."/>
            <person name="Mendes M.T."/>
            <person name="da Silva M.V."/>
            <person name="Soares S.C."/>
            <person name="Oliveira C.J.F."/>
            <person name="Ribeiro J.M.C."/>
        </authorList>
    </citation>
    <scope>NUCLEOTIDE SEQUENCE</scope>
</reference>
<proteinExistence type="predicted"/>
<dbReference type="EMBL" id="GFTR01000531">
    <property type="protein sequence ID" value="JAW15895.1"/>
    <property type="molecule type" value="Transcribed_RNA"/>
</dbReference>
<protein>
    <submittedName>
        <fullName evidence="1">Putative secreted protein</fullName>
    </submittedName>
</protein>
<evidence type="ECO:0000313" key="1">
    <source>
        <dbReference type="EMBL" id="JAW15895.1"/>
    </source>
</evidence>